<proteinExistence type="predicted"/>
<reference evidence="2" key="1">
    <citation type="submission" date="2014-09" db="EMBL/GenBank/DDBJ databases">
        <authorList>
            <person name="Mudge J."/>
            <person name="Ramaraj T."/>
            <person name="Lindquist I.E."/>
            <person name="Bharti A.K."/>
            <person name="Sundararajan A."/>
            <person name="Cameron C.T."/>
            <person name="Woodward J.E."/>
            <person name="May G.D."/>
            <person name="Brubaker C."/>
            <person name="Broadhvest J."/>
            <person name="Wilkins T.A."/>
        </authorList>
    </citation>
    <scope>NUCLEOTIDE SEQUENCE</scope>
    <source>
        <strain evidence="2">cv. AKA8401</strain>
    </source>
</reference>
<organism evidence="1 2">
    <name type="scientific">Gossypium arboreum</name>
    <name type="common">Tree cotton</name>
    <name type="synonym">Gossypium nanking</name>
    <dbReference type="NCBI Taxonomy" id="29729"/>
    <lineage>
        <taxon>Eukaryota</taxon>
        <taxon>Viridiplantae</taxon>
        <taxon>Streptophyta</taxon>
        <taxon>Embryophyta</taxon>
        <taxon>Tracheophyta</taxon>
        <taxon>Spermatophyta</taxon>
        <taxon>Magnoliopsida</taxon>
        <taxon>eudicotyledons</taxon>
        <taxon>Gunneridae</taxon>
        <taxon>Pentapetalae</taxon>
        <taxon>rosids</taxon>
        <taxon>malvids</taxon>
        <taxon>Malvales</taxon>
        <taxon>Malvaceae</taxon>
        <taxon>Malvoideae</taxon>
        <taxon>Gossypium</taxon>
    </lineage>
</organism>
<evidence type="ECO:0000313" key="2">
    <source>
        <dbReference type="Proteomes" id="UP000032142"/>
    </source>
</evidence>
<keyword evidence="2" id="KW-1185">Reference proteome</keyword>
<dbReference type="Proteomes" id="UP000032142">
    <property type="component" value="Unassembled WGS sequence"/>
</dbReference>
<accession>A0A0B0MFA7</accession>
<comment type="caution">
    <text evidence="1">The sequence shown here is derived from an EMBL/GenBank/DDBJ whole genome shotgun (WGS) entry which is preliminary data.</text>
</comment>
<evidence type="ECO:0000313" key="1">
    <source>
        <dbReference type="EMBL" id="KHF99081.1"/>
    </source>
</evidence>
<dbReference type="EMBL" id="JRRC01063530">
    <property type="protein sequence ID" value="KHF99081.1"/>
    <property type="molecule type" value="Genomic_DNA"/>
</dbReference>
<sequence>MTSLILSFITIQ</sequence>
<protein>
    <submittedName>
        <fullName evidence="1">Uncharacterized protein</fullName>
    </submittedName>
</protein>
<gene>
    <name evidence="1" type="ORF">F383_38224</name>
</gene>
<name>A0A0B0MFA7_GOSAR</name>